<dbReference type="CDD" id="cd16012">
    <property type="entry name" value="ALP"/>
    <property type="match status" value="1"/>
</dbReference>
<keyword evidence="6" id="KW-0378">Hydrolase</keyword>
<evidence type="ECO:0000256" key="10">
    <source>
        <dbReference type="SAM" id="SignalP"/>
    </source>
</evidence>
<feature type="signal peptide" evidence="10">
    <location>
        <begin position="1"/>
        <end position="26"/>
    </location>
</feature>
<dbReference type="InterPro" id="IPR017850">
    <property type="entry name" value="Alkaline_phosphatase_core_sf"/>
</dbReference>
<proteinExistence type="inferred from homology"/>
<keyword evidence="4" id="KW-0597">Phosphoprotein</keyword>
<keyword evidence="8" id="KW-0460">Magnesium</keyword>
<evidence type="ECO:0000256" key="4">
    <source>
        <dbReference type="ARBA" id="ARBA00022553"/>
    </source>
</evidence>
<organism evidence="11 12">
    <name type="scientific">Psychrobacter glaciei</name>
    <dbReference type="NCBI Taxonomy" id="619771"/>
    <lineage>
        <taxon>Bacteria</taxon>
        <taxon>Pseudomonadati</taxon>
        <taxon>Pseudomonadota</taxon>
        <taxon>Gammaproteobacteria</taxon>
        <taxon>Moraxellales</taxon>
        <taxon>Moraxellaceae</taxon>
        <taxon>Psychrobacter</taxon>
    </lineage>
</organism>
<evidence type="ECO:0000256" key="2">
    <source>
        <dbReference type="ARBA" id="ARBA00001947"/>
    </source>
</evidence>
<accession>A0ABQ3GRA9</accession>
<evidence type="ECO:0000256" key="1">
    <source>
        <dbReference type="ARBA" id="ARBA00001946"/>
    </source>
</evidence>
<dbReference type="RefSeq" id="WP_189584836.1">
    <property type="nucleotide sequence ID" value="NZ_BMZR01000003.1"/>
</dbReference>
<dbReference type="EMBL" id="BMZR01000003">
    <property type="protein sequence ID" value="GHD33687.1"/>
    <property type="molecule type" value="Genomic_DNA"/>
</dbReference>
<gene>
    <name evidence="11" type="ORF">GCM10016272_18030</name>
</gene>
<protein>
    <submittedName>
        <fullName evidence="11">Alkaline phosphatase</fullName>
    </submittedName>
</protein>
<evidence type="ECO:0000313" key="11">
    <source>
        <dbReference type="EMBL" id="GHD33687.1"/>
    </source>
</evidence>
<dbReference type="InterPro" id="IPR018299">
    <property type="entry name" value="Alkaline_phosphatase_AS"/>
</dbReference>
<keyword evidence="12" id="KW-1185">Reference proteome</keyword>
<comment type="similarity">
    <text evidence="3 9">Belongs to the alkaline phosphatase family.</text>
</comment>
<keyword evidence="7" id="KW-0862">Zinc</keyword>
<dbReference type="PROSITE" id="PS51257">
    <property type="entry name" value="PROKAR_LIPOPROTEIN"/>
    <property type="match status" value="1"/>
</dbReference>
<name>A0ABQ3GRA9_9GAMM</name>
<dbReference type="Gene3D" id="3.40.720.10">
    <property type="entry name" value="Alkaline Phosphatase, subunit A"/>
    <property type="match status" value="1"/>
</dbReference>
<keyword evidence="10" id="KW-0732">Signal</keyword>
<evidence type="ECO:0000256" key="3">
    <source>
        <dbReference type="ARBA" id="ARBA00005984"/>
    </source>
</evidence>
<dbReference type="SMART" id="SM00098">
    <property type="entry name" value="alkPPc"/>
    <property type="match status" value="1"/>
</dbReference>
<sequence>MNVRKATAAGLVTTYLMLTACTTMQSAPQAVQSTPEKAKNVIMIIGDGMGPQQVGLLLAYAKQAPNSVITDGTTAFDRIAANGRMGISMTHANNNLVVDSAASATQLATGQLAGAEMVGTNKDGNSAESILEKAKKLGKSTGLVSDTRITHATPAGFAAHQSHRSLENEIAVDLLNNNVDVMLSGGLRYWIPESANDEQSAVRQELEVLSEGSVVIKSKRKDNRNLIAEAQQKNYDLAFNRSQMEKADGKILGLFAYSALPNGITEHQTKNDPARTIPTLKEMSEKAINSLSKNDKGFFLMIEAGQIDWAGHYNDTGTMLHEMLRLNETLNHVLDWAEGRDDTLVVVTADHETGGFGFSYSANDLPHGRDLPGNVFKEQQFQPLFNFGDVATLDKLYEQKSSYGDIFYSQFDALEADQQTPASLARIVNAETGFDITEAQAKRVLATEDNPFYTEGHPYLSTKTVPKMNANGAFFAYQTDDNRQNLLAREVAEQQNVVWATGTHTNTPVLVFTQGPGETTLPFGKVLHHTEVGQHAIEALEN</sequence>
<evidence type="ECO:0000256" key="5">
    <source>
        <dbReference type="ARBA" id="ARBA00022723"/>
    </source>
</evidence>
<dbReference type="InterPro" id="IPR001952">
    <property type="entry name" value="Alkaline_phosphatase"/>
</dbReference>
<keyword evidence="5" id="KW-0479">Metal-binding</keyword>
<comment type="caution">
    <text evidence="11">The sequence shown here is derived from an EMBL/GenBank/DDBJ whole genome shotgun (WGS) entry which is preliminary data.</text>
</comment>
<evidence type="ECO:0000256" key="6">
    <source>
        <dbReference type="ARBA" id="ARBA00022801"/>
    </source>
</evidence>
<dbReference type="PANTHER" id="PTHR11596">
    <property type="entry name" value="ALKALINE PHOSPHATASE"/>
    <property type="match status" value="1"/>
</dbReference>
<dbReference type="PRINTS" id="PR00113">
    <property type="entry name" value="ALKPHPHTASE"/>
</dbReference>
<comment type="cofactor">
    <cofactor evidence="2">
        <name>Zn(2+)</name>
        <dbReference type="ChEBI" id="CHEBI:29105"/>
    </cofactor>
</comment>
<dbReference type="PROSITE" id="PS00123">
    <property type="entry name" value="ALKALINE_PHOSPHATASE"/>
    <property type="match status" value="1"/>
</dbReference>
<evidence type="ECO:0000256" key="7">
    <source>
        <dbReference type="ARBA" id="ARBA00022833"/>
    </source>
</evidence>
<reference evidence="12" key="1">
    <citation type="journal article" date="2019" name="Int. J. Syst. Evol. Microbiol.">
        <title>The Global Catalogue of Microorganisms (GCM) 10K type strain sequencing project: providing services to taxonomists for standard genome sequencing and annotation.</title>
        <authorList>
            <consortium name="The Broad Institute Genomics Platform"/>
            <consortium name="The Broad Institute Genome Sequencing Center for Infectious Disease"/>
            <person name="Wu L."/>
            <person name="Ma J."/>
        </authorList>
    </citation>
    <scope>NUCLEOTIDE SEQUENCE [LARGE SCALE GENOMIC DNA]</scope>
    <source>
        <strain evidence="12">KCTC 42280</strain>
    </source>
</reference>
<dbReference type="InterPro" id="IPR042085">
    <property type="entry name" value="Ap_crown"/>
</dbReference>
<feature type="chain" id="PRO_5046063312" evidence="10">
    <location>
        <begin position="27"/>
        <end position="542"/>
    </location>
</feature>
<dbReference type="Gene3D" id="1.10.1200.140">
    <property type="entry name" value="Alkaline phosphatase, crown domain"/>
    <property type="match status" value="1"/>
</dbReference>
<evidence type="ECO:0000256" key="8">
    <source>
        <dbReference type="ARBA" id="ARBA00022842"/>
    </source>
</evidence>
<dbReference type="Proteomes" id="UP000610203">
    <property type="component" value="Unassembled WGS sequence"/>
</dbReference>
<evidence type="ECO:0000313" key="12">
    <source>
        <dbReference type="Proteomes" id="UP000610203"/>
    </source>
</evidence>
<comment type="cofactor">
    <cofactor evidence="1">
        <name>Mg(2+)</name>
        <dbReference type="ChEBI" id="CHEBI:18420"/>
    </cofactor>
</comment>
<evidence type="ECO:0000256" key="9">
    <source>
        <dbReference type="RuleBase" id="RU003946"/>
    </source>
</evidence>
<dbReference type="Pfam" id="PF00245">
    <property type="entry name" value="Alk_phosphatase"/>
    <property type="match status" value="1"/>
</dbReference>
<dbReference type="PANTHER" id="PTHR11596:SF5">
    <property type="entry name" value="ALKALINE PHOSPHATASE"/>
    <property type="match status" value="1"/>
</dbReference>
<dbReference type="SUPFAM" id="SSF53649">
    <property type="entry name" value="Alkaline phosphatase-like"/>
    <property type="match status" value="1"/>
</dbReference>